<dbReference type="AlphaFoldDB" id="A0AAV0JF35"/>
<proteinExistence type="predicted"/>
<reference evidence="4" key="1">
    <citation type="submission" date="2022-08" db="EMBL/GenBank/DDBJ databases">
        <authorList>
            <person name="Gutierrez-Valencia J."/>
        </authorList>
    </citation>
    <scope>NUCLEOTIDE SEQUENCE</scope>
</reference>
<feature type="repeat" description="PPR" evidence="2">
    <location>
        <begin position="289"/>
        <end position="323"/>
    </location>
</feature>
<evidence type="ECO:0000256" key="2">
    <source>
        <dbReference type="PROSITE-ProRule" id="PRU00708"/>
    </source>
</evidence>
<feature type="repeat" description="PPR" evidence="2">
    <location>
        <begin position="464"/>
        <end position="498"/>
    </location>
</feature>
<dbReference type="Proteomes" id="UP001154282">
    <property type="component" value="Unassembled WGS sequence"/>
</dbReference>
<protein>
    <recommendedName>
        <fullName evidence="6">Leaf protein</fullName>
    </recommendedName>
</protein>
<dbReference type="PANTHER" id="PTHR47931">
    <property type="entry name" value="OS01G0228400 PROTEIN"/>
    <property type="match status" value="1"/>
</dbReference>
<dbReference type="Pfam" id="PF13812">
    <property type="entry name" value="PPR_3"/>
    <property type="match status" value="1"/>
</dbReference>
<name>A0AAV0JF35_9ROSI</name>
<feature type="region of interest" description="Disordered" evidence="3">
    <location>
        <begin position="16"/>
        <end position="37"/>
    </location>
</feature>
<gene>
    <name evidence="4" type="ORF">LITE_LOCUS13997</name>
</gene>
<comment type="caution">
    <text evidence="4">The sequence shown here is derived from an EMBL/GenBank/DDBJ whole genome shotgun (WGS) entry which is preliminary data.</text>
</comment>
<feature type="repeat" description="PPR" evidence="2">
    <location>
        <begin position="255"/>
        <end position="288"/>
    </location>
</feature>
<feature type="repeat" description="PPR" evidence="2">
    <location>
        <begin position="324"/>
        <end position="358"/>
    </location>
</feature>
<dbReference type="Gene3D" id="1.25.40.10">
    <property type="entry name" value="Tetratricopeptide repeat domain"/>
    <property type="match status" value="3"/>
</dbReference>
<dbReference type="InterPro" id="IPR011990">
    <property type="entry name" value="TPR-like_helical_dom_sf"/>
</dbReference>
<organism evidence="4 5">
    <name type="scientific">Linum tenue</name>
    <dbReference type="NCBI Taxonomy" id="586396"/>
    <lineage>
        <taxon>Eukaryota</taxon>
        <taxon>Viridiplantae</taxon>
        <taxon>Streptophyta</taxon>
        <taxon>Embryophyta</taxon>
        <taxon>Tracheophyta</taxon>
        <taxon>Spermatophyta</taxon>
        <taxon>Magnoliopsida</taxon>
        <taxon>eudicotyledons</taxon>
        <taxon>Gunneridae</taxon>
        <taxon>Pentapetalae</taxon>
        <taxon>rosids</taxon>
        <taxon>fabids</taxon>
        <taxon>Malpighiales</taxon>
        <taxon>Linaceae</taxon>
        <taxon>Linum</taxon>
    </lineage>
</organism>
<evidence type="ECO:0000313" key="4">
    <source>
        <dbReference type="EMBL" id="CAI0408522.1"/>
    </source>
</evidence>
<dbReference type="NCBIfam" id="TIGR00756">
    <property type="entry name" value="PPR"/>
    <property type="match status" value="8"/>
</dbReference>
<feature type="non-terminal residue" evidence="4">
    <location>
        <position position="1"/>
    </location>
</feature>
<sequence length="657" mass="72196">CYLLSASLQWRDEPTGLKSRECDGLDSSEDSEVRSTDLGSLNMEASCKENGFLGNSNGNPAGGATAMKKGWSLLLPIKVNNPDNQNDSSPMSRSAESPSAVSCTICMSKNSCRIVRARTSEMNAMMNRGKPEKVQTIFDSLVEGGHRPSLVTYTILLNSLTLQKRFDSVASIISQVEGNALKPDSVFFNALINAFAESGNMKEAMETLWKMKENGMKPAASAYNTLVKGYGIAGRPEESTKLVELMSKEGNPKPNLRSYNVLVRAWCNKNIDEAWNIVNKMMGSGTKPDAVTYNTIASAYAKQGEPKKAEGVISEMQKHDVQPNARTCGIIISGYVKEGRTSEALRFVCRMKELDVRPNIVVFNSLIKGFLDQMDKAGLDEVLELMREFNAKPDVITFSTIMNAWSTAGRMNKCREIFEDMVNAGIQPDAHAYSILAKGYARAREPEKAEEVFKSMIESGIHPNVVNFTTVISGWCSCGRMDSAMRVFNQMREFGVSPNLKTFKTLILGYCKAKQPWKAKEVLQIMRESGIEPEKATLVLVSEAWAASGLTEESAAAEAEAKEEITVQSLEELYQKQIATGLSGLTKKGGRIVLRDPTDSSSTECSWLATKQVNLSYISKFGSRWSRVMCLKQCQVQHCGGGVYGQLAQSCTAGFLN</sequence>
<dbReference type="PROSITE" id="PS51375">
    <property type="entry name" value="PPR"/>
    <property type="match status" value="9"/>
</dbReference>
<evidence type="ECO:0000256" key="3">
    <source>
        <dbReference type="SAM" id="MobiDB-lite"/>
    </source>
</evidence>
<dbReference type="EMBL" id="CAMGYJ010000005">
    <property type="protein sequence ID" value="CAI0408522.1"/>
    <property type="molecule type" value="Genomic_DNA"/>
</dbReference>
<dbReference type="Pfam" id="PF13041">
    <property type="entry name" value="PPR_2"/>
    <property type="match status" value="3"/>
</dbReference>
<feature type="repeat" description="PPR" evidence="2">
    <location>
        <begin position="394"/>
        <end position="428"/>
    </location>
</feature>
<feature type="repeat" description="PPR" evidence="2">
    <location>
        <begin position="499"/>
        <end position="533"/>
    </location>
</feature>
<accession>A0AAV0JF35</accession>
<keyword evidence="5" id="KW-1185">Reference proteome</keyword>
<evidence type="ECO:0000256" key="1">
    <source>
        <dbReference type="ARBA" id="ARBA00022737"/>
    </source>
</evidence>
<dbReference type="PANTHER" id="PTHR47931:SF1">
    <property type="entry name" value="PPR CONTAINING PLANT-LIKE PROTEIN"/>
    <property type="match status" value="1"/>
</dbReference>
<feature type="repeat" description="PPR" evidence="2">
    <location>
        <begin position="184"/>
        <end position="218"/>
    </location>
</feature>
<feature type="repeat" description="PPR" evidence="2">
    <location>
        <begin position="219"/>
        <end position="253"/>
    </location>
</feature>
<keyword evidence="1" id="KW-0677">Repeat</keyword>
<evidence type="ECO:0008006" key="6">
    <source>
        <dbReference type="Google" id="ProtNLM"/>
    </source>
</evidence>
<feature type="repeat" description="PPR" evidence="2">
    <location>
        <begin position="429"/>
        <end position="463"/>
    </location>
</feature>
<dbReference type="InterPro" id="IPR002885">
    <property type="entry name" value="PPR_rpt"/>
</dbReference>
<evidence type="ECO:0000313" key="5">
    <source>
        <dbReference type="Proteomes" id="UP001154282"/>
    </source>
</evidence>